<reference evidence="2 3" key="1">
    <citation type="submission" date="2017-08" db="EMBL/GenBank/DDBJ databases">
        <title>Infants hospitalized years apart are colonized by the same room-sourced microbial strains.</title>
        <authorList>
            <person name="Brooks B."/>
            <person name="Olm M.R."/>
            <person name="Firek B.A."/>
            <person name="Baker R."/>
            <person name="Thomas B.C."/>
            <person name="Morowitz M.J."/>
            <person name="Banfield J.F."/>
        </authorList>
    </citation>
    <scope>NUCLEOTIDE SEQUENCE [LARGE SCALE GENOMIC DNA]</scope>
    <source>
        <strain evidence="2">S2_003_000_R1_3</strain>
    </source>
</reference>
<dbReference type="Pfam" id="PF09683">
    <property type="entry name" value="Lactococcin_972"/>
    <property type="match status" value="1"/>
</dbReference>
<organism evidence="2 3">
    <name type="scientific">Corynebacterium kroppenstedtii</name>
    <dbReference type="NCBI Taxonomy" id="161879"/>
    <lineage>
        <taxon>Bacteria</taxon>
        <taxon>Bacillati</taxon>
        <taxon>Actinomycetota</taxon>
        <taxon>Actinomycetes</taxon>
        <taxon>Mycobacteriales</taxon>
        <taxon>Corynebacteriaceae</taxon>
        <taxon>Corynebacterium</taxon>
    </lineage>
</organism>
<keyword evidence="1" id="KW-0472">Membrane</keyword>
<feature type="transmembrane region" description="Helical" evidence="1">
    <location>
        <begin position="6"/>
        <end position="26"/>
    </location>
</feature>
<dbReference type="Proteomes" id="UP000249432">
    <property type="component" value="Unassembled WGS sequence"/>
</dbReference>
<sequence>MKKSKALWSGIVGAVILTCGGGYMVFGGSEQGSHTVHPVEGGEWDYGSSGGRTWSNFQHEKSHSASTQGHEFVDSGCVAGHSWARAEAQSRWLSALGDKQNKSVC</sequence>
<evidence type="ECO:0000313" key="3">
    <source>
        <dbReference type="Proteomes" id="UP000249432"/>
    </source>
</evidence>
<gene>
    <name evidence="2" type="ORF">DI525_10385</name>
</gene>
<evidence type="ECO:0000256" key="1">
    <source>
        <dbReference type="SAM" id="Phobius"/>
    </source>
</evidence>
<protein>
    <recommendedName>
        <fullName evidence="4">Lactococcin 972 family bacteriocin</fullName>
    </recommendedName>
</protein>
<keyword evidence="1" id="KW-1133">Transmembrane helix</keyword>
<keyword evidence="1" id="KW-0812">Transmembrane</keyword>
<comment type="caution">
    <text evidence="2">The sequence shown here is derived from an EMBL/GenBank/DDBJ whole genome shotgun (WGS) entry which is preliminary data.</text>
</comment>
<dbReference type="Gene3D" id="2.60.40.2850">
    <property type="match status" value="1"/>
</dbReference>
<dbReference type="AlphaFoldDB" id="A0A2W5SJF9"/>
<proteinExistence type="predicted"/>
<evidence type="ECO:0008006" key="4">
    <source>
        <dbReference type="Google" id="ProtNLM"/>
    </source>
</evidence>
<name>A0A2W5SJF9_9CORY</name>
<evidence type="ECO:0000313" key="2">
    <source>
        <dbReference type="EMBL" id="PZR03339.1"/>
    </source>
</evidence>
<accession>A0A2W5SJF9</accession>
<dbReference type="EMBL" id="QFRA01000044">
    <property type="protein sequence ID" value="PZR03339.1"/>
    <property type="molecule type" value="Genomic_DNA"/>
</dbReference>
<dbReference type="InterPro" id="IPR006540">
    <property type="entry name" value="Lactococcin_972"/>
</dbReference>